<dbReference type="EMBL" id="AAWS01000092">
    <property type="protein sequence ID" value="EAY23979.1"/>
    <property type="molecule type" value="Genomic_DNA"/>
</dbReference>
<proteinExistence type="predicted"/>
<evidence type="ECO:0000313" key="2">
    <source>
        <dbReference type="Proteomes" id="UP000004095"/>
    </source>
</evidence>
<sequence>MAQTFVKNSNLKCTRIPCQISALSENLKHDKQAYVYITIR</sequence>
<accession>A2A064</accession>
<comment type="caution">
    <text evidence="1">The sequence shown here is derived from an EMBL/GenBank/DDBJ whole genome shotgun (WGS) entry which is preliminary data.</text>
</comment>
<dbReference type="Proteomes" id="UP000004095">
    <property type="component" value="Unassembled WGS sequence"/>
</dbReference>
<evidence type="ECO:0000313" key="1">
    <source>
        <dbReference type="EMBL" id="EAY23979.1"/>
    </source>
</evidence>
<reference evidence="1 2" key="1">
    <citation type="submission" date="2007-01" db="EMBL/GenBank/DDBJ databases">
        <authorList>
            <person name="Haygood M."/>
            <person name="Podell S."/>
            <person name="Anderson C."/>
            <person name="Hopkinson B."/>
            <person name="Roe K."/>
            <person name="Barbeau K."/>
            <person name="Gaasterland T."/>
            <person name="Ferriera S."/>
            <person name="Johnson J."/>
            <person name="Kravitz S."/>
            <person name="Beeson K."/>
            <person name="Sutton G."/>
            <person name="Rogers Y.-H."/>
            <person name="Friedman R."/>
            <person name="Frazier M."/>
            <person name="Venter J.C."/>
        </authorList>
    </citation>
    <scope>NUCLEOTIDE SEQUENCE [LARGE SCALE GENOMIC DNA]</scope>
    <source>
        <strain evidence="1 2">ATCC 23134</strain>
    </source>
</reference>
<dbReference type="AlphaFoldDB" id="A2A064"/>
<keyword evidence="2" id="KW-1185">Reference proteome</keyword>
<gene>
    <name evidence="1" type="ORF">M23134_01813</name>
</gene>
<name>A2A064_MICM2</name>
<protein>
    <submittedName>
        <fullName evidence="1">Uncharacterized protein</fullName>
    </submittedName>
</protein>
<organism evidence="1 2">
    <name type="scientific">Microscilla marina ATCC 23134</name>
    <dbReference type="NCBI Taxonomy" id="313606"/>
    <lineage>
        <taxon>Bacteria</taxon>
        <taxon>Pseudomonadati</taxon>
        <taxon>Bacteroidota</taxon>
        <taxon>Cytophagia</taxon>
        <taxon>Cytophagales</taxon>
        <taxon>Microscillaceae</taxon>
        <taxon>Microscilla</taxon>
    </lineage>
</organism>